<dbReference type="Proteomes" id="UP001467690">
    <property type="component" value="Unassembled WGS sequence"/>
</dbReference>
<feature type="region of interest" description="Disordered" evidence="1">
    <location>
        <begin position="164"/>
        <end position="183"/>
    </location>
</feature>
<organism evidence="3 4">
    <name type="scientific">Catenovulum sediminis</name>
    <dbReference type="NCBI Taxonomy" id="1740262"/>
    <lineage>
        <taxon>Bacteria</taxon>
        <taxon>Pseudomonadati</taxon>
        <taxon>Pseudomonadota</taxon>
        <taxon>Gammaproteobacteria</taxon>
        <taxon>Alteromonadales</taxon>
        <taxon>Alteromonadaceae</taxon>
        <taxon>Catenovulum</taxon>
    </lineage>
</organism>
<dbReference type="Gene3D" id="1.25.40.10">
    <property type="entry name" value="Tetratricopeptide repeat domain"/>
    <property type="match status" value="1"/>
</dbReference>
<keyword evidence="4" id="KW-1185">Reference proteome</keyword>
<evidence type="ECO:0000313" key="3">
    <source>
        <dbReference type="EMBL" id="MER2490632.1"/>
    </source>
</evidence>
<evidence type="ECO:0000313" key="4">
    <source>
        <dbReference type="Proteomes" id="UP001467690"/>
    </source>
</evidence>
<gene>
    <name evidence="3" type="ORF">ABS311_01870</name>
</gene>
<proteinExistence type="predicted"/>
<feature type="transmembrane region" description="Helical" evidence="2">
    <location>
        <begin position="41"/>
        <end position="59"/>
    </location>
</feature>
<comment type="caution">
    <text evidence="3">The sequence shown here is derived from an EMBL/GenBank/DDBJ whole genome shotgun (WGS) entry which is preliminary data.</text>
</comment>
<dbReference type="EMBL" id="JBELOE010000062">
    <property type="protein sequence ID" value="MER2490632.1"/>
    <property type="molecule type" value="Genomic_DNA"/>
</dbReference>
<dbReference type="Pfam" id="PF14559">
    <property type="entry name" value="TPR_19"/>
    <property type="match status" value="1"/>
</dbReference>
<keyword evidence="2" id="KW-0812">Transmembrane</keyword>
<dbReference type="SUPFAM" id="SSF48452">
    <property type="entry name" value="TPR-like"/>
    <property type="match status" value="1"/>
</dbReference>
<evidence type="ECO:0000256" key="1">
    <source>
        <dbReference type="SAM" id="MobiDB-lite"/>
    </source>
</evidence>
<feature type="compositionally biased region" description="Low complexity" evidence="1">
    <location>
        <begin position="170"/>
        <end position="179"/>
    </location>
</feature>
<name>A0ABV1RCX3_9ALTE</name>
<feature type="region of interest" description="Disordered" evidence="1">
    <location>
        <begin position="1"/>
        <end position="34"/>
    </location>
</feature>
<evidence type="ECO:0000256" key="2">
    <source>
        <dbReference type="SAM" id="Phobius"/>
    </source>
</evidence>
<keyword evidence="2" id="KW-1133">Transmembrane helix</keyword>
<keyword evidence="2" id="KW-0472">Membrane</keyword>
<feature type="compositionally biased region" description="Polar residues" evidence="1">
    <location>
        <begin position="133"/>
        <end position="156"/>
    </location>
</feature>
<dbReference type="RefSeq" id="WP_143870970.1">
    <property type="nucleotide sequence ID" value="NZ_CP041660.1"/>
</dbReference>
<protein>
    <submittedName>
        <fullName evidence="3">Tetratricopeptide repeat protein</fullName>
    </submittedName>
</protein>
<dbReference type="InterPro" id="IPR019734">
    <property type="entry name" value="TPR_rpt"/>
</dbReference>
<accession>A0ABV1RCX3</accession>
<dbReference type="InterPro" id="IPR011990">
    <property type="entry name" value="TPR-like_helical_dom_sf"/>
</dbReference>
<feature type="compositionally biased region" description="Polar residues" evidence="1">
    <location>
        <begin position="79"/>
        <end position="117"/>
    </location>
</feature>
<feature type="region of interest" description="Disordered" evidence="1">
    <location>
        <begin position="79"/>
        <end position="156"/>
    </location>
</feature>
<dbReference type="SMART" id="SM00028">
    <property type="entry name" value="TPR"/>
    <property type="match status" value="4"/>
</dbReference>
<reference evidence="3 4" key="1">
    <citation type="submission" date="2024-06" db="EMBL/GenBank/DDBJ databases">
        <authorList>
            <person name="Chen R.Y."/>
        </authorList>
    </citation>
    <scope>NUCLEOTIDE SEQUENCE [LARGE SCALE GENOMIC DNA]</scope>
    <source>
        <strain evidence="3 4">D2</strain>
    </source>
</reference>
<sequence>MSVINQMLKDLDKRQSNETEVQADYPKISPNSEQQKRRPSVSFIIVVVLLVAISAYFWLTTQPVTERKEIIPTTIEAPTQASNQAALQKSSPATTVVSSQSTDNQPTDTTTEQQTVIRPSIIKAQTAAQAQQKETPVTTKASTAAQKRTAQETTAANINQPQTADNKMATKTSQQSTKTVKNSHISIAPTKASDEEIAQAKLKQAKALLNKGHFAKAESLLNDAIALKPDLHEARITLVSMRYGEQNPQAALALLQQGIQNFPDNPEYALLAARILLEQNRAELAWQVLQNQPPSIVMHPQFYQFKASLAQRREDWSSAYQIWQQLLDLNPQQGAWLLGAAIAADQLDKTDSAIPLYKQALNSAQLSEASLTFIRERLKGLGHD</sequence>